<comment type="caution">
    <text evidence="5">The sequence shown here is derived from an EMBL/GenBank/DDBJ whole genome shotgun (WGS) entry which is preliminary data.</text>
</comment>
<dbReference type="EMBL" id="AZEH01000039">
    <property type="protein sequence ID" value="KRL04483.1"/>
    <property type="molecule type" value="Genomic_DNA"/>
</dbReference>
<dbReference type="PATRIC" id="fig|1423777.3.peg.1665"/>
<feature type="domain" description="NADPH-dependent FMN reductase-like" evidence="4">
    <location>
        <begin position="1"/>
        <end position="92"/>
    </location>
</feature>
<dbReference type="GO" id="GO:0016491">
    <property type="term" value="F:oxidoreductase activity"/>
    <property type="evidence" value="ECO:0007669"/>
    <property type="project" value="InterPro"/>
</dbReference>
<dbReference type="SUPFAM" id="SSF52218">
    <property type="entry name" value="Flavoproteins"/>
    <property type="match status" value="1"/>
</dbReference>
<dbReference type="AlphaFoldDB" id="A0A0R1MJ31"/>
<dbReference type="PANTHER" id="PTHR43278:SF1">
    <property type="entry name" value="IRON-SULFUR FLAVOPROTEIN MJ1083"/>
    <property type="match status" value="1"/>
</dbReference>
<feature type="transmembrane region" description="Helical" evidence="3">
    <location>
        <begin position="194"/>
        <end position="212"/>
    </location>
</feature>
<keyword evidence="2" id="KW-0288">FMN</keyword>
<organism evidence="5 6">
    <name type="scientific">Liquorilactobacillus oeni DSM 19972</name>
    <dbReference type="NCBI Taxonomy" id="1423777"/>
    <lineage>
        <taxon>Bacteria</taxon>
        <taxon>Bacillati</taxon>
        <taxon>Bacillota</taxon>
        <taxon>Bacilli</taxon>
        <taxon>Lactobacillales</taxon>
        <taxon>Lactobacillaceae</taxon>
        <taxon>Liquorilactobacillus</taxon>
    </lineage>
</organism>
<keyword evidence="1" id="KW-0285">Flavoprotein</keyword>
<sequence length="254" mass="29081">MKILGILGAHKRSGMTAKMLETVLQAVEQPNTVKIIYLEDLVIKPDIEGVPNPELDQIEKELLETDVWVFAAPTYWGTLSGVMKNLFDCLRQRLVRFDHTGASHPDRFKDKHYVSLTCCYTGAFENLISGVTDQTFKTIDKVMSAAGVIKVTEAVVTNTWGKTALSSKKEREFLAIGHKINNAKRRDDRTVKRYVELFFMVAAMSLITMLLQRMCSSFLSLTNFWFNYVSFTVIFFVLLAFLLHFVTFVKHRRH</sequence>
<accession>A0A0R1MJ31</accession>
<keyword evidence="3" id="KW-0472">Membrane</keyword>
<keyword evidence="6" id="KW-1185">Reference proteome</keyword>
<keyword evidence="3" id="KW-0812">Transmembrane</keyword>
<evidence type="ECO:0000256" key="3">
    <source>
        <dbReference type="SAM" id="Phobius"/>
    </source>
</evidence>
<dbReference type="STRING" id="1423777.FD46_GL001613"/>
<keyword evidence="3" id="KW-1133">Transmembrane helix</keyword>
<evidence type="ECO:0000313" key="5">
    <source>
        <dbReference type="EMBL" id="KRL04483.1"/>
    </source>
</evidence>
<dbReference type="InterPro" id="IPR029039">
    <property type="entry name" value="Flavoprotein-like_sf"/>
</dbReference>
<reference evidence="5 6" key="1">
    <citation type="journal article" date="2015" name="Genome Announc.">
        <title>Expanding the biotechnology potential of lactobacilli through comparative genomics of 213 strains and associated genera.</title>
        <authorList>
            <person name="Sun Z."/>
            <person name="Harris H.M."/>
            <person name="McCann A."/>
            <person name="Guo C."/>
            <person name="Argimon S."/>
            <person name="Zhang W."/>
            <person name="Yang X."/>
            <person name="Jeffery I.B."/>
            <person name="Cooney J.C."/>
            <person name="Kagawa T.F."/>
            <person name="Liu W."/>
            <person name="Song Y."/>
            <person name="Salvetti E."/>
            <person name="Wrobel A."/>
            <person name="Rasinkangas P."/>
            <person name="Parkhill J."/>
            <person name="Rea M.C."/>
            <person name="O'Sullivan O."/>
            <person name="Ritari J."/>
            <person name="Douillard F.P."/>
            <person name="Paul Ross R."/>
            <person name="Yang R."/>
            <person name="Briner A.E."/>
            <person name="Felis G.E."/>
            <person name="de Vos W.M."/>
            <person name="Barrangou R."/>
            <person name="Klaenhammer T.R."/>
            <person name="Caufield P.W."/>
            <person name="Cui Y."/>
            <person name="Zhang H."/>
            <person name="O'Toole P.W."/>
        </authorList>
    </citation>
    <scope>NUCLEOTIDE SEQUENCE [LARGE SCALE GENOMIC DNA]</scope>
    <source>
        <strain evidence="5 6">DSM 19972</strain>
    </source>
</reference>
<gene>
    <name evidence="5" type="ORF">FD46_GL001613</name>
</gene>
<dbReference type="PANTHER" id="PTHR43278">
    <property type="entry name" value="NAD(P)H-DEPENDENT FMN-CONTAINING OXIDOREDUCTASE YWQN-RELATED"/>
    <property type="match status" value="1"/>
</dbReference>
<proteinExistence type="predicted"/>
<evidence type="ECO:0000313" key="6">
    <source>
        <dbReference type="Proteomes" id="UP000051686"/>
    </source>
</evidence>
<protein>
    <submittedName>
        <fullName evidence="5">Flavin reductase</fullName>
    </submittedName>
</protein>
<evidence type="ECO:0000256" key="2">
    <source>
        <dbReference type="ARBA" id="ARBA00022643"/>
    </source>
</evidence>
<dbReference type="Proteomes" id="UP000051686">
    <property type="component" value="Unassembled WGS sequence"/>
</dbReference>
<dbReference type="OrthoDB" id="9805976at2"/>
<dbReference type="Pfam" id="PF03358">
    <property type="entry name" value="FMN_red"/>
    <property type="match status" value="1"/>
</dbReference>
<feature type="transmembrane region" description="Helical" evidence="3">
    <location>
        <begin position="224"/>
        <end position="249"/>
    </location>
</feature>
<evidence type="ECO:0000259" key="4">
    <source>
        <dbReference type="Pfam" id="PF03358"/>
    </source>
</evidence>
<dbReference type="InterPro" id="IPR005025">
    <property type="entry name" value="FMN_Rdtase-like_dom"/>
</dbReference>
<dbReference type="InterPro" id="IPR051796">
    <property type="entry name" value="ISF_SsuE-like"/>
</dbReference>
<dbReference type="RefSeq" id="WP_057896448.1">
    <property type="nucleotide sequence ID" value="NZ_AZEH01000039.1"/>
</dbReference>
<evidence type="ECO:0000256" key="1">
    <source>
        <dbReference type="ARBA" id="ARBA00022630"/>
    </source>
</evidence>
<dbReference type="Gene3D" id="3.40.50.360">
    <property type="match status" value="1"/>
</dbReference>
<name>A0A0R1MJ31_9LACO</name>